<dbReference type="PANTHER" id="PTHR43227:SF11">
    <property type="entry name" value="BLL4140 PROTEIN"/>
    <property type="match status" value="1"/>
</dbReference>
<dbReference type="GO" id="GO:0055085">
    <property type="term" value="P:transmembrane transport"/>
    <property type="evidence" value="ECO:0007669"/>
    <property type="project" value="InterPro"/>
</dbReference>
<comment type="similarity">
    <text evidence="7">Belongs to the binding-protein-dependent transport system permease family.</text>
</comment>
<name>A0A1B1N2Q5_9BACL</name>
<keyword evidence="6 7" id="KW-0472">Membrane</keyword>
<evidence type="ECO:0000313" key="9">
    <source>
        <dbReference type="EMBL" id="ANS75704.1"/>
    </source>
</evidence>
<evidence type="ECO:0000256" key="4">
    <source>
        <dbReference type="ARBA" id="ARBA00022692"/>
    </source>
</evidence>
<dbReference type="InterPro" id="IPR050809">
    <property type="entry name" value="UgpAE/MalFG_permease"/>
</dbReference>
<keyword evidence="2 7" id="KW-0813">Transport</keyword>
<feature type="transmembrane region" description="Helical" evidence="7">
    <location>
        <begin position="71"/>
        <end position="92"/>
    </location>
</feature>
<comment type="subcellular location">
    <subcellularLocation>
        <location evidence="1 7">Cell membrane</location>
        <topology evidence="1 7">Multi-pass membrane protein</topology>
    </subcellularLocation>
</comment>
<dbReference type="OrthoDB" id="9785347at2"/>
<dbReference type="InterPro" id="IPR000515">
    <property type="entry name" value="MetI-like"/>
</dbReference>
<dbReference type="Gene3D" id="1.10.3720.10">
    <property type="entry name" value="MetI-like"/>
    <property type="match status" value="1"/>
</dbReference>
<protein>
    <submittedName>
        <fullName evidence="9">ABC transporter permease</fullName>
    </submittedName>
</protein>
<dbReference type="RefSeq" id="WP_068697663.1">
    <property type="nucleotide sequence ID" value="NZ_CP014167.1"/>
</dbReference>
<dbReference type="InterPro" id="IPR035906">
    <property type="entry name" value="MetI-like_sf"/>
</dbReference>
<dbReference type="AlphaFoldDB" id="A0A1B1N2Q5"/>
<feature type="transmembrane region" description="Helical" evidence="7">
    <location>
        <begin position="257"/>
        <end position="279"/>
    </location>
</feature>
<keyword evidence="5 7" id="KW-1133">Transmembrane helix</keyword>
<keyword evidence="3" id="KW-1003">Cell membrane</keyword>
<dbReference type="SUPFAM" id="SSF161098">
    <property type="entry name" value="MetI-like"/>
    <property type="match status" value="1"/>
</dbReference>
<dbReference type="Pfam" id="PF00528">
    <property type="entry name" value="BPD_transp_1"/>
    <property type="match status" value="1"/>
</dbReference>
<feature type="transmembrane region" description="Helical" evidence="7">
    <location>
        <begin position="12"/>
        <end position="33"/>
    </location>
</feature>
<reference evidence="9 10" key="1">
    <citation type="submission" date="2016-01" db="EMBL/GenBank/DDBJ databases">
        <title>Complete Genome Sequence of Paenibacillus yonginensis DCY84, a novel Plant Growth-Promoting Bacteria with Elicitation of Induced Systemic Resistance.</title>
        <authorList>
            <person name="Kim Y.J."/>
            <person name="Yang D.C."/>
            <person name="Sukweenadhi J."/>
        </authorList>
    </citation>
    <scope>NUCLEOTIDE SEQUENCE [LARGE SCALE GENOMIC DNA]</scope>
    <source>
        <strain evidence="9 10">DCY84</strain>
    </source>
</reference>
<proteinExistence type="inferred from homology"/>
<keyword evidence="10" id="KW-1185">Reference proteome</keyword>
<feature type="domain" description="ABC transmembrane type-1" evidence="8">
    <location>
        <begin position="67"/>
        <end position="278"/>
    </location>
</feature>
<dbReference type="GO" id="GO:0005886">
    <property type="term" value="C:plasma membrane"/>
    <property type="evidence" value="ECO:0007669"/>
    <property type="project" value="UniProtKB-SubCell"/>
</dbReference>
<accession>A0A1B1N2Q5</accession>
<evidence type="ECO:0000256" key="2">
    <source>
        <dbReference type="ARBA" id="ARBA00022448"/>
    </source>
</evidence>
<sequence>MKKINFAWTNYLYLLPAVLLVAVFFITSIVYTIRLSFYEYDGFSTMRFVGLENYLYLFRDANFKISLMNTVIWVVFSLLFTLALPLLLAILITNSSWVGGFKNIFYYPTALSSTIGGIIMVAILSKYGIPQLFGLLGFESLVRDWLAIPYVNTFIMILMGTWQGVGLNTILFITGLATIPDSPIEAAKIEGARTIQLYNKVILPLLKPTTVVVLLMSLVNSFKVFDSIWVMTKGGPYRTSETLALTMYQESFIHGKFGVGAAVAVVLTVIILIVSYFNIRNTFGDTDQTA</sequence>
<keyword evidence="4 7" id="KW-0812">Transmembrane</keyword>
<dbReference type="KEGG" id="pyg:AWM70_14760"/>
<feature type="transmembrane region" description="Helical" evidence="7">
    <location>
        <begin position="147"/>
        <end position="180"/>
    </location>
</feature>
<dbReference type="STRING" id="1462996.AWM70_14760"/>
<evidence type="ECO:0000259" key="8">
    <source>
        <dbReference type="PROSITE" id="PS50928"/>
    </source>
</evidence>
<organism evidence="9 10">
    <name type="scientific">Paenibacillus yonginensis</name>
    <dbReference type="NCBI Taxonomy" id="1462996"/>
    <lineage>
        <taxon>Bacteria</taxon>
        <taxon>Bacillati</taxon>
        <taxon>Bacillota</taxon>
        <taxon>Bacilli</taxon>
        <taxon>Bacillales</taxon>
        <taxon>Paenibacillaceae</taxon>
        <taxon>Paenibacillus</taxon>
    </lineage>
</organism>
<evidence type="ECO:0000256" key="5">
    <source>
        <dbReference type="ARBA" id="ARBA00022989"/>
    </source>
</evidence>
<dbReference type="EMBL" id="CP014167">
    <property type="protein sequence ID" value="ANS75704.1"/>
    <property type="molecule type" value="Genomic_DNA"/>
</dbReference>
<dbReference type="Proteomes" id="UP000092573">
    <property type="component" value="Chromosome"/>
</dbReference>
<feature type="transmembrane region" description="Helical" evidence="7">
    <location>
        <begin position="201"/>
        <end position="222"/>
    </location>
</feature>
<evidence type="ECO:0000256" key="3">
    <source>
        <dbReference type="ARBA" id="ARBA00022475"/>
    </source>
</evidence>
<dbReference type="PANTHER" id="PTHR43227">
    <property type="entry name" value="BLL4140 PROTEIN"/>
    <property type="match status" value="1"/>
</dbReference>
<feature type="transmembrane region" description="Helical" evidence="7">
    <location>
        <begin position="104"/>
        <end position="127"/>
    </location>
</feature>
<evidence type="ECO:0000256" key="6">
    <source>
        <dbReference type="ARBA" id="ARBA00023136"/>
    </source>
</evidence>
<evidence type="ECO:0000313" key="10">
    <source>
        <dbReference type="Proteomes" id="UP000092573"/>
    </source>
</evidence>
<evidence type="ECO:0000256" key="1">
    <source>
        <dbReference type="ARBA" id="ARBA00004651"/>
    </source>
</evidence>
<evidence type="ECO:0000256" key="7">
    <source>
        <dbReference type="RuleBase" id="RU363032"/>
    </source>
</evidence>
<dbReference type="CDD" id="cd06261">
    <property type="entry name" value="TM_PBP2"/>
    <property type="match status" value="1"/>
</dbReference>
<dbReference type="PROSITE" id="PS50928">
    <property type="entry name" value="ABC_TM1"/>
    <property type="match status" value="1"/>
</dbReference>
<gene>
    <name evidence="9" type="ORF">AWM70_14760</name>
</gene>